<sequence length="52" mass="6120">MNGRGGDYKEVVISYYQNETEQLQNKSVIKGDMLKMPIIDPECYYLLRKLFS</sequence>
<evidence type="ECO:0000313" key="2">
    <source>
        <dbReference type="Proteomes" id="UP001253848"/>
    </source>
</evidence>
<protein>
    <submittedName>
        <fullName evidence="1">Uncharacterized protein</fullName>
    </submittedName>
</protein>
<reference evidence="1 2" key="1">
    <citation type="submission" date="2023-09" db="EMBL/GenBank/DDBJ databases">
        <authorList>
            <person name="Rey-Velasco X."/>
        </authorList>
    </citation>
    <scope>NUCLEOTIDE SEQUENCE [LARGE SCALE GENOMIC DNA]</scope>
    <source>
        <strain evidence="1 2">F225</strain>
    </source>
</reference>
<accession>A0ABU3DT73</accession>
<gene>
    <name evidence="1" type="ORF">RM541_11080</name>
</gene>
<keyword evidence="2" id="KW-1185">Reference proteome</keyword>
<proteinExistence type="predicted"/>
<dbReference type="Proteomes" id="UP001253848">
    <property type="component" value="Unassembled WGS sequence"/>
</dbReference>
<dbReference type="EMBL" id="JAVRHN010000007">
    <property type="protein sequence ID" value="MDT0686912.1"/>
    <property type="molecule type" value="Genomic_DNA"/>
</dbReference>
<name>A0ABU3DT73_9FLAO</name>
<dbReference type="RefSeq" id="WP_311500214.1">
    <property type="nucleotide sequence ID" value="NZ_JAVRHN010000007.1"/>
</dbReference>
<organism evidence="1 2">
    <name type="scientific">Autumnicola psychrophila</name>
    <dbReference type="NCBI Taxonomy" id="3075592"/>
    <lineage>
        <taxon>Bacteria</taxon>
        <taxon>Pseudomonadati</taxon>
        <taxon>Bacteroidota</taxon>
        <taxon>Flavobacteriia</taxon>
        <taxon>Flavobacteriales</taxon>
        <taxon>Flavobacteriaceae</taxon>
        <taxon>Autumnicola</taxon>
    </lineage>
</organism>
<evidence type="ECO:0000313" key="1">
    <source>
        <dbReference type="EMBL" id="MDT0686912.1"/>
    </source>
</evidence>
<comment type="caution">
    <text evidence="1">The sequence shown here is derived from an EMBL/GenBank/DDBJ whole genome shotgun (WGS) entry which is preliminary data.</text>
</comment>